<evidence type="ECO:0000256" key="2">
    <source>
        <dbReference type="ARBA" id="ARBA00022898"/>
    </source>
</evidence>
<dbReference type="InterPro" id="IPR005814">
    <property type="entry name" value="Aminotrans_3"/>
</dbReference>
<dbReference type="AlphaFoldDB" id="A0A918Q0Q8"/>
<keyword evidence="5" id="KW-1185">Reference proteome</keyword>
<dbReference type="SUPFAM" id="SSF53383">
    <property type="entry name" value="PLP-dependent transferases"/>
    <property type="match status" value="1"/>
</dbReference>
<protein>
    <submittedName>
        <fullName evidence="4">Glutamate-1-semialdehyde 2,1-aminomutase</fullName>
    </submittedName>
</protein>
<dbReference type="PANTHER" id="PTHR43713:SF3">
    <property type="entry name" value="GLUTAMATE-1-SEMIALDEHYDE 2,1-AMINOMUTASE 1, CHLOROPLASTIC-RELATED"/>
    <property type="match status" value="1"/>
</dbReference>
<reference evidence="4" key="2">
    <citation type="submission" date="2020-09" db="EMBL/GenBank/DDBJ databases">
        <authorList>
            <person name="Sun Q."/>
            <person name="Kim S."/>
        </authorList>
    </citation>
    <scope>NUCLEOTIDE SEQUENCE</scope>
    <source>
        <strain evidence="4">KCTC 32296</strain>
    </source>
</reference>
<accession>A0A918Q0Q8</accession>
<dbReference type="GO" id="GO:0030170">
    <property type="term" value="F:pyridoxal phosphate binding"/>
    <property type="evidence" value="ECO:0007669"/>
    <property type="project" value="InterPro"/>
</dbReference>
<organism evidence="4 5">
    <name type="scientific">Asticcacaulis endophyticus</name>
    <dbReference type="NCBI Taxonomy" id="1395890"/>
    <lineage>
        <taxon>Bacteria</taxon>
        <taxon>Pseudomonadati</taxon>
        <taxon>Pseudomonadota</taxon>
        <taxon>Alphaproteobacteria</taxon>
        <taxon>Caulobacterales</taxon>
        <taxon>Caulobacteraceae</taxon>
        <taxon>Asticcacaulis</taxon>
    </lineage>
</organism>
<dbReference type="Proteomes" id="UP000662572">
    <property type="component" value="Unassembled WGS sequence"/>
</dbReference>
<dbReference type="Gene3D" id="3.90.1150.10">
    <property type="entry name" value="Aspartate Aminotransferase, domain 1"/>
    <property type="match status" value="1"/>
</dbReference>
<evidence type="ECO:0000313" key="4">
    <source>
        <dbReference type="EMBL" id="GGZ27337.1"/>
    </source>
</evidence>
<dbReference type="Pfam" id="PF00202">
    <property type="entry name" value="Aminotran_3"/>
    <property type="match status" value="1"/>
</dbReference>
<evidence type="ECO:0000313" key="5">
    <source>
        <dbReference type="Proteomes" id="UP000662572"/>
    </source>
</evidence>
<comment type="similarity">
    <text evidence="3">Belongs to the class-III pyridoxal-phosphate-dependent aminotransferase family.</text>
</comment>
<gene>
    <name evidence="4" type="ORF">GCM10011273_11260</name>
</gene>
<evidence type="ECO:0000256" key="1">
    <source>
        <dbReference type="ARBA" id="ARBA00001933"/>
    </source>
</evidence>
<dbReference type="InterPro" id="IPR015422">
    <property type="entry name" value="PyrdxlP-dep_Trfase_small"/>
</dbReference>
<sequence>MSVSLPAAAHALNTPLMEFILSETARFLDARPNTKALAERSGRVWRGGAPMHWMSDWASPIPIYAARAEGAKLWDVDGFEYDDFCLGDTPSMFGHARPEIARAIAEQATNGVGFMLPTETAVEVGEMLTQRFAMAKWQMATTASDANRAVIRWARAITNRPKILIFDGCYHGMVDDAFVVLEDATPIMKKGLIGQVADFIDTTTVIPFNDLDALEDALKYCDIACVLCEPVMTNCGMIAPIDGFHEALRNLTRKYGTLLAIDETHTLSSGYGGYTRAHGLEPDMFVVGKAIAGGVPAAVWGVTEEVSARMDQAQAAIGAGSSGIGTTLSGNALAMSAMKVMLTEVMTEAAFAHMIKGAEDLVAQLRAAIAVKGLNWSVVHVGARVELVFAGHPPRTAAEMRAAMNPLELKAFHLYLINQGLLIAPFHNMMLISPLTSPEAVARLVAAISAFGRIIRPN</sequence>
<proteinExistence type="inferred from homology"/>
<reference evidence="4" key="1">
    <citation type="journal article" date="2014" name="Int. J. Syst. Evol. Microbiol.">
        <title>Complete genome sequence of Corynebacterium casei LMG S-19264T (=DSM 44701T), isolated from a smear-ripened cheese.</title>
        <authorList>
            <consortium name="US DOE Joint Genome Institute (JGI-PGF)"/>
            <person name="Walter F."/>
            <person name="Albersmeier A."/>
            <person name="Kalinowski J."/>
            <person name="Ruckert C."/>
        </authorList>
    </citation>
    <scope>NUCLEOTIDE SEQUENCE</scope>
    <source>
        <strain evidence="4">KCTC 32296</strain>
    </source>
</reference>
<name>A0A918Q0Q8_9CAUL</name>
<dbReference type="Gene3D" id="3.40.640.10">
    <property type="entry name" value="Type I PLP-dependent aspartate aminotransferase-like (Major domain)"/>
    <property type="match status" value="1"/>
</dbReference>
<dbReference type="InterPro" id="IPR015424">
    <property type="entry name" value="PyrdxlP-dep_Trfase"/>
</dbReference>
<keyword evidence="2 3" id="KW-0663">Pyridoxal phosphate</keyword>
<dbReference type="InterPro" id="IPR015421">
    <property type="entry name" value="PyrdxlP-dep_Trfase_major"/>
</dbReference>
<dbReference type="NCBIfam" id="NF005453">
    <property type="entry name" value="PRK07046.1"/>
    <property type="match status" value="1"/>
</dbReference>
<dbReference type="PANTHER" id="PTHR43713">
    <property type="entry name" value="GLUTAMATE-1-SEMIALDEHYDE 2,1-AMINOMUTASE"/>
    <property type="match status" value="1"/>
</dbReference>
<dbReference type="GO" id="GO:0008483">
    <property type="term" value="F:transaminase activity"/>
    <property type="evidence" value="ECO:0007669"/>
    <property type="project" value="InterPro"/>
</dbReference>
<dbReference type="EMBL" id="BMZB01000001">
    <property type="protein sequence ID" value="GGZ27337.1"/>
    <property type="molecule type" value="Genomic_DNA"/>
</dbReference>
<comment type="cofactor">
    <cofactor evidence="1">
        <name>pyridoxal 5'-phosphate</name>
        <dbReference type="ChEBI" id="CHEBI:597326"/>
    </cofactor>
</comment>
<comment type="caution">
    <text evidence="4">The sequence shown here is derived from an EMBL/GenBank/DDBJ whole genome shotgun (WGS) entry which is preliminary data.</text>
</comment>
<evidence type="ECO:0000256" key="3">
    <source>
        <dbReference type="RuleBase" id="RU003560"/>
    </source>
</evidence>